<dbReference type="Proteomes" id="UP000813824">
    <property type="component" value="Unassembled WGS sequence"/>
</dbReference>
<feature type="compositionally biased region" description="Polar residues" evidence="1">
    <location>
        <begin position="1"/>
        <end position="22"/>
    </location>
</feature>
<evidence type="ECO:0000256" key="1">
    <source>
        <dbReference type="SAM" id="MobiDB-lite"/>
    </source>
</evidence>
<dbReference type="EMBL" id="JAEVFJ010000014">
    <property type="protein sequence ID" value="KAH8100859.1"/>
    <property type="molecule type" value="Genomic_DNA"/>
</dbReference>
<name>A0A8K0XQN8_9AGAR</name>
<proteinExistence type="predicted"/>
<accession>A0A8K0XQN8</accession>
<feature type="domain" description="BTB" evidence="2">
    <location>
        <begin position="57"/>
        <end position="135"/>
    </location>
</feature>
<dbReference type="AlphaFoldDB" id="A0A8K0XQN8"/>
<organism evidence="3 4">
    <name type="scientific">Cristinia sonorae</name>
    <dbReference type="NCBI Taxonomy" id="1940300"/>
    <lineage>
        <taxon>Eukaryota</taxon>
        <taxon>Fungi</taxon>
        <taxon>Dikarya</taxon>
        <taxon>Basidiomycota</taxon>
        <taxon>Agaricomycotina</taxon>
        <taxon>Agaricomycetes</taxon>
        <taxon>Agaricomycetidae</taxon>
        <taxon>Agaricales</taxon>
        <taxon>Pleurotineae</taxon>
        <taxon>Stephanosporaceae</taxon>
        <taxon>Cristinia</taxon>
    </lineage>
</organism>
<dbReference type="PROSITE" id="PS50097">
    <property type="entry name" value="BTB"/>
    <property type="match status" value="1"/>
</dbReference>
<protein>
    <recommendedName>
        <fullName evidence="2">BTB domain-containing protein</fullName>
    </recommendedName>
</protein>
<reference evidence="3" key="1">
    <citation type="journal article" date="2021" name="New Phytol.">
        <title>Evolutionary innovations through gain and loss of genes in the ectomycorrhizal Boletales.</title>
        <authorList>
            <person name="Wu G."/>
            <person name="Miyauchi S."/>
            <person name="Morin E."/>
            <person name="Kuo A."/>
            <person name="Drula E."/>
            <person name="Varga T."/>
            <person name="Kohler A."/>
            <person name="Feng B."/>
            <person name="Cao Y."/>
            <person name="Lipzen A."/>
            <person name="Daum C."/>
            <person name="Hundley H."/>
            <person name="Pangilinan J."/>
            <person name="Johnson J."/>
            <person name="Barry K."/>
            <person name="LaButti K."/>
            <person name="Ng V."/>
            <person name="Ahrendt S."/>
            <person name="Min B."/>
            <person name="Choi I.G."/>
            <person name="Park H."/>
            <person name="Plett J.M."/>
            <person name="Magnuson J."/>
            <person name="Spatafora J.W."/>
            <person name="Nagy L.G."/>
            <person name="Henrissat B."/>
            <person name="Grigoriev I.V."/>
            <person name="Yang Z.L."/>
            <person name="Xu J."/>
            <person name="Martin F.M."/>
        </authorList>
    </citation>
    <scope>NUCLEOTIDE SEQUENCE</scope>
    <source>
        <strain evidence="3">KKN 215</strain>
    </source>
</reference>
<sequence>MSPKSNPNASTTLPTQSKQSEFSLVEVDTGSSPAIDDIPHTKASGLIKSTEVWYADGDIILRGDSTLFRVSRRLLTKNSRIFEDLFDIPQPDVGCLSEDSDDVMEGCLVIQVFDPPDHLEGFLKGLYDASWEINVNTNHNLRLAVGVLEVSSKYEAYPLRERVISWLASVYPPTISAYRKRWETWSKNPSERYFDPRNITLVANAARVSQALALLPAALLHYLEKFGSDFSAIIDAHDAGLALGSDRYEADLPLLTRDNLSSILKARSRIAFFARRDIYGFAFYRFRKAMCPRGEEEECLRGKREWVDEVEKGSPDGWFSPLVGQELWEMEMCSVCEKAAEENVELKLQMLWERLPGMLDLLRWDELERTSRLEAPPDSGPE</sequence>
<gene>
    <name evidence="3" type="ORF">BXZ70DRAFT_132766</name>
</gene>
<evidence type="ECO:0000313" key="4">
    <source>
        <dbReference type="Proteomes" id="UP000813824"/>
    </source>
</evidence>
<evidence type="ECO:0000313" key="3">
    <source>
        <dbReference type="EMBL" id="KAH8100859.1"/>
    </source>
</evidence>
<keyword evidence="4" id="KW-1185">Reference proteome</keyword>
<evidence type="ECO:0000259" key="2">
    <source>
        <dbReference type="PROSITE" id="PS50097"/>
    </source>
</evidence>
<feature type="region of interest" description="Disordered" evidence="1">
    <location>
        <begin position="1"/>
        <end position="26"/>
    </location>
</feature>
<dbReference type="InterPro" id="IPR000210">
    <property type="entry name" value="BTB/POZ_dom"/>
</dbReference>
<comment type="caution">
    <text evidence="3">The sequence shown here is derived from an EMBL/GenBank/DDBJ whole genome shotgun (WGS) entry which is preliminary data.</text>
</comment>
<dbReference type="OrthoDB" id="3036049at2759"/>